<evidence type="ECO:0000313" key="19">
    <source>
        <dbReference type="Proteomes" id="UP001162131"/>
    </source>
</evidence>
<dbReference type="FunFam" id="3.30.200.20:FF:000315">
    <property type="entry name" value="Calcium-dependent protein kinase 3"/>
    <property type="match status" value="1"/>
</dbReference>
<comment type="cofactor">
    <cofactor evidence="1">
        <name>Mg(2+)</name>
        <dbReference type="ChEBI" id="CHEBI:18420"/>
    </cofactor>
</comment>
<evidence type="ECO:0000256" key="5">
    <source>
        <dbReference type="ARBA" id="ARBA00022679"/>
    </source>
</evidence>
<dbReference type="PROSITE" id="PS00107">
    <property type="entry name" value="PROTEIN_KINASE_ATP"/>
    <property type="match status" value="1"/>
</dbReference>
<dbReference type="Gene3D" id="3.30.200.20">
    <property type="entry name" value="Phosphorylase Kinase, domain 1"/>
    <property type="match status" value="1"/>
</dbReference>
<dbReference type="SUPFAM" id="SSF50729">
    <property type="entry name" value="PH domain-like"/>
    <property type="match status" value="1"/>
</dbReference>
<dbReference type="Gene3D" id="1.10.510.10">
    <property type="entry name" value="Transferase(Phosphotransferase) domain 1"/>
    <property type="match status" value="1"/>
</dbReference>
<dbReference type="Proteomes" id="UP001162131">
    <property type="component" value="Unassembled WGS sequence"/>
</dbReference>
<keyword evidence="9" id="KW-0418">Kinase</keyword>
<dbReference type="InterPro" id="IPR017441">
    <property type="entry name" value="Protein_kinase_ATP_BS"/>
</dbReference>
<reference evidence="18" key="1">
    <citation type="submission" date="2021-09" db="EMBL/GenBank/DDBJ databases">
        <authorList>
            <consortium name="AG Swart"/>
            <person name="Singh M."/>
            <person name="Singh A."/>
            <person name="Seah K."/>
            <person name="Emmerich C."/>
        </authorList>
    </citation>
    <scope>NUCLEOTIDE SEQUENCE</scope>
    <source>
        <strain evidence="18">ATCC30299</strain>
    </source>
</reference>
<protein>
    <recommendedName>
        <fullName evidence="3">non-specific serine/threonine protein kinase</fullName>
        <ecNumber evidence="3">2.7.11.1</ecNumber>
    </recommendedName>
</protein>
<comment type="caution">
    <text evidence="18">The sequence shown here is derived from an EMBL/GenBank/DDBJ whole genome shotgun (WGS) entry which is preliminary data.</text>
</comment>
<accession>A0AAU9JM72</accession>
<dbReference type="InterPro" id="IPR008271">
    <property type="entry name" value="Ser/Thr_kinase_AS"/>
</dbReference>
<feature type="binding site" evidence="15">
    <location>
        <position position="160"/>
    </location>
    <ligand>
        <name>ATP</name>
        <dbReference type="ChEBI" id="CHEBI:30616"/>
    </ligand>
</feature>
<dbReference type="AlphaFoldDB" id="A0AAU9JM72"/>
<evidence type="ECO:0000256" key="8">
    <source>
        <dbReference type="ARBA" id="ARBA00022741"/>
    </source>
</evidence>
<keyword evidence="19" id="KW-1185">Reference proteome</keyword>
<comment type="catalytic activity">
    <reaction evidence="13">
        <text>L-threonyl-[protein] + ATP = O-phospho-L-threonyl-[protein] + ADP + H(+)</text>
        <dbReference type="Rhea" id="RHEA:46608"/>
        <dbReference type="Rhea" id="RHEA-COMP:11060"/>
        <dbReference type="Rhea" id="RHEA-COMP:11605"/>
        <dbReference type="ChEBI" id="CHEBI:15378"/>
        <dbReference type="ChEBI" id="CHEBI:30013"/>
        <dbReference type="ChEBI" id="CHEBI:30616"/>
        <dbReference type="ChEBI" id="CHEBI:61977"/>
        <dbReference type="ChEBI" id="CHEBI:456216"/>
        <dbReference type="EC" id="2.7.11.1"/>
    </reaction>
</comment>
<evidence type="ECO:0000256" key="3">
    <source>
        <dbReference type="ARBA" id="ARBA00012513"/>
    </source>
</evidence>
<dbReference type="PANTHER" id="PTHR24347">
    <property type="entry name" value="SERINE/THREONINE-PROTEIN KINASE"/>
    <property type="match status" value="1"/>
</dbReference>
<keyword evidence="4 16" id="KW-0723">Serine/threonine-protein kinase</keyword>
<evidence type="ECO:0000256" key="2">
    <source>
        <dbReference type="ARBA" id="ARBA00011245"/>
    </source>
</evidence>
<evidence type="ECO:0000256" key="7">
    <source>
        <dbReference type="ARBA" id="ARBA00022737"/>
    </source>
</evidence>
<comment type="catalytic activity">
    <reaction evidence="14">
        <text>L-seryl-[protein] + ATP = O-phospho-L-seryl-[protein] + ADP + H(+)</text>
        <dbReference type="Rhea" id="RHEA:17989"/>
        <dbReference type="Rhea" id="RHEA-COMP:9863"/>
        <dbReference type="Rhea" id="RHEA-COMP:11604"/>
        <dbReference type="ChEBI" id="CHEBI:15378"/>
        <dbReference type="ChEBI" id="CHEBI:29999"/>
        <dbReference type="ChEBI" id="CHEBI:30616"/>
        <dbReference type="ChEBI" id="CHEBI:83421"/>
        <dbReference type="ChEBI" id="CHEBI:456216"/>
        <dbReference type="EC" id="2.7.11.1"/>
    </reaction>
</comment>
<evidence type="ECO:0000256" key="16">
    <source>
        <dbReference type="RuleBase" id="RU000304"/>
    </source>
</evidence>
<organism evidence="18 19">
    <name type="scientific">Blepharisma stoltei</name>
    <dbReference type="NCBI Taxonomy" id="1481888"/>
    <lineage>
        <taxon>Eukaryota</taxon>
        <taxon>Sar</taxon>
        <taxon>Alveolata</taxon>
        <taxon>Ciliophora</taxon>
        <taxon>Postciliodesmatophora</taxon>
        <taxon>Heterotrichea</taxon>
        <taxon>Heterotrichida</taxon>
        <taxon>Blepharismidae</taxon>
        <taxon>Blepharisma</taxon>
    </lineage>
</organism>
<dbReference type="GO" id="GO:0004674">
    <property type="term" value="F:protein serine/threonine kinase activity"/>
    <property type="evidence" value="ECO:0007669"/>
    <property type="project" value="UniProtKB-KW"/>
</dbReference>
<keyword evidence="7" id="KW-0677">Repeat</keyword>
<dbReference type="Pfam" id="PF00069">
    <property type="entry name" value="Pkinase"/>
    <property type="match status" value="1"/>
</dbReference>
<evidence type="ECO:0000256" key="9">
    <source>
        <dbReference type="ARBA" id="ARBA00022777"/>
    </source>
</evidence>
<dbReference type="SUPFAM" id="SSF56112">
    <property type="entry name" value="Protein kinase-like (PK-like)"/>
    <property type="match status" value="1"/>
</dbReference>
<dbReference type="InterPro" id="IPR011009">
    <property type="entry name" value="Kinase-like_dom_sf"/>
</dbReference>
<keyword evidence="11 15" id="KW-0067">ATP-binding</keyword>
<keyword evidence="6" id="KW-0479">Metal-binding</keyword>
<dbReference type="EC" id="2.7.11.1" evidence="3"/>
<evidence type="ECO:0000256" key="6">
    <source>
        <dbReference type="ARBA" id="ARBA00022723"/>
    </source>
</evidence>
<evidence type="ECO:0000256" key="15">
    <source>
        <dbReference type="PROSITE-ProRule" id="PRU10141"/>
    </source>
</evidence>
<feature type="domain" description="Protein kinase" evidence="17">
    <location>
        <begin position="131"/>
        <end position="388"/>
    </location>
</feature>
<evidence type="ECO:0000256" key="4">
    <source>
        <dbReference type="ARBA" id="ARBA00022527"/>
    </source>
</evidence>
<dbReference type="FunFam" id="1.10.510.10:FF:000571">
    <property type="entry name" value="Maternal embryonic leucine zipper kinase"/>
    <property type="match status" value="1"/>
</dbReference>
<keyword evidence="10" id="KW-0106">Calcium</keyword>
<evidence type="ECO:0000313" key="18">
    <source>
        <dbReference type="EMBL" id="CAG9328366.1"/>
    </source>
</evidence>
<gene>
    <name evidence="18" type="ORF">BSTOLATCC_MIC45818</name>
</gene>
<comment type="similarity">
    <text evidence="12">Belongs to the protein kinase superfamily. Ser/Thr protein kinase family. CDPK subfamily.</text>
</comment>
<keyword evidence="8 15" id="KW-0547">Nucleotide-binding</keyword>
<evidence type="ECO:0000256" key="11">
    <source>
        <dbReference type="ARBA" id="ARBA00022840"/>
    </source>
</evidence>
<sequence length="459" mass="52996">MIQSIFENEDSQACDKNKFWMNCDSIPSSPLYEGILIERTKKGLVSNLYILSGSALFKANPETFIVTKVTILKWKIIQILVDGSEKDKNYGFRIGHLGLYRDFYAQNQDDLNNWIAQLSSIGIMTEIENDYCILEEIGKGSFSTVQLAVEKVTSKKFAIKCTRKSDLGKRKYGFEYMRNEIDIMRKLDHPNILKLIKVYEDQNSVFLVFDYIEGGDLRRKISLKKKFEECEAKRLIQKLLRVIEYHESLNITHRDIKLENILIVDREEDIDFKLADFGLAIEACGEIKGSCGSLGYAAPEVLRGKIYNSKIDVFSAGIILYMLLSGRAPFPGKTTNEVFLKNRECNIKFKGKRWSEISSEAINFIRKITSYDPDLRPSAKTALQDEWFESGKDQNENEKYDKDFSDRLNRLQINQCFTENAKENSGNILMKINQEYSPAKQLIILYIVNFTAVKERFKE</sequence>
<dbReference type="PROSITE" id="PS00108">
    <property type="entry name" value="PROTEIN_KINASE_ST"/>
    <property type="match status" value="1"/>
</dbReference>
<name>A0AAU9JM72_9CILI</name>
<dbReference type="SMART" id="SM00220">
    <property type="entry name" value="S_TKc"/>
    <property type="match status" value="1"/>
</dbReference>
<dbReference type="GO" id="GO:0005524">
    <property type="term" value="F:ATP binding"/>
    <property type="evidence" value="ECO:0007669"/>
    <property type="project" value="UniProtKB-UniRule"/>
</dbReference>
<dbReference type="CDD" id="cd05117">
    <property type="entry name" value="STKc_CAMK"/>
    <property type="match status" value="1"/>
</dbReference>
<evidence type="ECO:0000256" key="14">
    <source>
        <dbReference type="ARBA" id="ARBA00048679"/>
    </source>
</evidence>
<keyword evidence="5" id="KW-0808">Transferase</keyword>
<proteinExistence type="inferred from homology"/>
<dbReference type="InterPro" id="IPR000719">
    <property type="entry name" value="Prot_kinase_dom"/>
</dbReference>
<evidence type="ECO:0000256" key="1">
    <source>
        <dbReference type="ARBA" id="ARBA00001946"/>
    </source>
</evidence>
<evidence type="ECO:0000256" key="12">
    <source>
        <dbReference type="ARBA" id="ARBA00024334"/>
    </source>
</evidence>
<dbReference type="GO" id="GO:0046872">
    <property type="term" value="F:metal ion binding"/>
    <property type="evidence" value="ECO:0007669"/>
    <property type="project" value="UniProtKB-KW"/>
</dbReference>
<evidence type="ECO:0000259" key="17">
    <source>
        <dbReference type="PROSITE" id="PS50011"/>
    </source>
</evidence>
<evidence type="ECO:0000256" key="10">
    <source>
        <dbReference type="ARBA" id="ARBA00022837"/>
    </source>
</evidence>
<dbReference type="EMBL" id="CAJZBQ010000045">
    <property type="protein sequence ID" value="CAG9328366.1"/>
    <property type="molecule type" value="Genomic_DNA"/>
</dbReference>
<evidence type="ECO:0000256" key="13">
    <source>
        <dbReference type="ARBA" id="ARBA00047899"/>
    </source>
</evidence>
<comment type="subunit">
    <text evidence="2">Monomer.</text>
</comment>
<dbReference type="PROSITE" id="PS50011">
    <property type="entry name" value="PROTEIN_KINASE_DOM"/>
    <property type="match status" value="1"/>
</dbReference>